<proteinExistence type="predicted"/>
<dbReference type="Gene3D" id="2.170.130.10">
    <property type="entry name" value="TonB-dependent receptor, plug domain"/>
    <property type="match status" value="1"/>
</dbReference>
<evidence type="ECO:0000313" key="7">
    <source>
        <dbReference type="Proteomes" id="UP001500936"/>
    </source>
</evidence>
<evidence type="ECO:0000256" key="1">
    <source>
        <dbReference type="ARBA" id="ARBA00004442"/>
    </source>
</evidence>
<dbReference type="SUPFAM" id="SSF49452">
    <property type="entry name" value="Starch-binding domain-like"/>
    <property type="match status" value="1"/>
</dbReference>
<feature type="signal peptide" evidence="4">
    <location>
        <begin position="1"/>
        <end position="19"/>
    </location>
</feature>
<organism evidence="6 7">
    <name type="scientific">Nibrella viscosa</name>
    <dbReference type="NCBI Taxonomy" id="1084524"/>
    <lineage>
        <taxon>Bacteria</taxon>
        <taxon>Pseudomonadati</taxon>
        <taxon>Bacteroidota</taxon>
        <taxon>Cytophagia</taxon>
        <taxon>Cytophagales</taxon>
        <taxon>Spirosomataceae</taxon>
        <taxon>Nibrella</taxon>
    </lineage>
</organism>
<keyword evidence="7" id="KW-1185">Reference proteome</keyword>
<evidence type="ECO:0000256" key="4">
    <source>
        <dbReference type="SAM" id="SignalP"/>
    </source>
</evidence>
<feature type="domain" description="Outer membrane protein beta-barrel" evidence="5">
    <location>
        <begin position="384"/>
        <end position="776"/>
    </location>
</feature>
<dbReference type="RefSeq" id="WP_345264198.1">
    <property type="nucleotide sequence ID" value="NZ_BAABHB010000001.1"/>
</dbReference>
<evidence type="ECO:0000256" key="2">
    <source>
        <dbReference type="ARBA" id="ARBA00023136"/>
    </source>
</evidence>
<dbReference type="InterPro" id="IPR037066">
    <property type="entry name" value="Plug_dom_sf"/>
</dbReference>
<feature type="chain" id="PRO_5045321817" evidence="4">
    <location>
        <begin position="20"/>
        <end position="810"/>
    </location>
</feature>
<dbReference type="EMBL" id="BAABHB010000001">
    <property type="protein sequence ID" value="GAA4397995.1"/>
    <property type="molecule type" value="Genomic_DNA"/>
</dbReference>
<evidence type="ECO:0000259" key="5">
    <source>
        <dbReference type="Pfam" id="PF14905"/>
    </source>
</evidence>
<dbReference type="Gene3D" id="2.40.170.20">
    <property type="entry name" value="TonB-dependent receptor, beta-barrel domain"/>
    <property type="match status" value="1"/>
</dbReference>
<dbReference type="Pfam" id="PF13620">
    <property type="entry name" value="CarboxypepD_reg"/>
    <property type="match status" value="1"/>
</dbReference>
<dbReference type="InterPro" id="IPR036942">
    <property type="entry name" value="Beta-barrel_TonB_sf"/>
</dbReference>
<keyword evidence="2" id="KW-0472">Membrane</keyword>
<dbReference type="InterPro" id="IPR041700">
    <property type="entry name" value="OMP_b-brl_3"/>
</dbReference>
<gene>
    <name evidence="6" type="ORF">GCM10023187_08040</name>
</gene>
<evidence type="ECO:0000313" key="6">
    <source>
        <dbReference type="EMBL" id="GAA4397995.1"/>
    </source>
</evidence>
<dbReference type="InterPro" id="IPR013784">
    <property type="entry name" value="Carb-bd-like_fold"/>
</dbReference>
<keyword evidence="3" id="KW-0998">Cell outer membrane</keyword>
<accession>A0ABP8JYR5</accession>
<keyword evidence="4" id="KW-0732">Signal</keyword>
<dbReference type="SUPFAM" id="SSF56935">
    <property type="entry name" value="Porins"/>
    <property type="match status" value="1"/>
</dbReference>
<dbReference type="PANTHER" id="PTHR40980:SF4">
    <property type="entry name" value="TONB-DEPENDENT RECEPTOR-LIKE BETA-BARREL DOMAIN-CONTAINING PROTEIN"/>
    <property type="match status" value="1"/>
</dbReference>
<dbReference type="Proteomes" id="UP001500936">
    <property type="component" value="Unassembled WGS sequence"/>
</dbReference>
<name>A0ABP8JYR5_9BACT</name>
<sequence length="810" mass="90643">MPSVTLLFGLLFLAATAYAQQTVTGSVRSADGRPLAYANVLLLHAKDSSLAKGAVVNDNGSYAFEQLTPGSYLIAIRMMGYHTSYSNPFVLSATAGTRQLEPLVAAAAEKQLNEVTVTARKPIFEQQIDKLVINPSAMISAAGGTVLDVLERSPGVRVDRQNAGITLSGRQGVMVMINGKLSRLPLETLVQMLGGMNADNVEKIELITSPPAKYDAEGNAGLINIVLKRRQDEGTNGGFSLMGGWGKYEKAAGSLNVNHNQGRVNLFTNASYNYDNRWFDFLARRTQPVEGALWYNEQYSDRYIKNYNGDVRIGADVALSKQTTLSAQVQGLINDRRGTSYNSSFTRLLPVVKPFTGSASIWVEDNRWRNLGGSLGLTHQFAGQQTLSVDADYQYYSNNGPFTLDFTQFYTTNPQITPVQAVNTSKETTIDFWVLKADYARPLGKTWKLETGVKFNRSDIHNALGVEKRLDGRFILDSAMTSTDTFYENIGALYGNLSGKFGAKTDVQAGLRAEATHTNIRNVNGQLLVDRRYLNLFPSASLSHKLSPEQILNLAYSRRITRPAYTELAPSFFLTDPNTYYVGNINLKPAYTSSVRAGYQYKSRYFIWLGYSRERNTIFRHQPVVRPGRPELIHMVQNFDQVEVLSMELTLPLTVTHWWTAQNNFAGFIRTAQTQFDVAPFYQQNWIWHINSVHSLRLGNQWTGEVSILYRSLLPAGVMNLRSMTNVVLGIQKVLPNNRGRLSLTVNDVFWTNQLKWFASFPQQQVDFTATLRDAPRIIKVTYTRSLGSQTIKAARQRRAADDEKKRVSF</sequence>
<evidence type="ECO:0000256" key="3">
    <source>
        <dbReference type="ARBA" id="ARBA00023237"/>
    </source>
</evidence>
<dbReference type="Pfam" id="PF14905">
    <property type="entry name" value="OMP_b-brl_3"/>
    <property type="match status" value="1"/>
</dbReference>
<protein>
    <submittedName>
        <fullName evidence="6">Outer membrane beta-barrel family protein</fullName>
    </submittedName>
</protein>
<reference evidence="7" key="1">
    <citation type="journal article" date="2019" name="Int. J. Syst. Evol. Microbiol.">
        <title>The Global Catalogue of Microorganisms (GCM) 10K type strain sequencing project: providing services to taxonomists for standard genome sequencing and annotation.</title>
        <authorList>
            <consortium name="The Broad Institute Genomics Platform"/>
            <consortium name="The Broad Institute Genome Sequencing Center for Infectious Disease"/>
            <person name="Wu L."/>
            <person name="Ma J."/>
        </authorList>
    </citation>
    <scope>NUCLEOTIDE SEQUENCE [LARGE SCALE GENOMIC DNA]</scope>
    <source>
        <strain evidence="7">JCM 17925</strain>
    </source>
</reference>
<comment type="subcellular location">
    <subcellularLocation>
        <location evidence="1">Cell outer membrane</location>
    </subcellularLocation>
</comment>
<comment type="caution">
    <text evidence="6">The sequence shown here is derived from an EMBL/GenBank/DDBJ whole genome shotgun (WGS) entry which is preliminary data.</text>
</comment>
<dbReference type="Gene3D" id="2.60.40.1120">
    <property type="entry name" value="Carboxypeptidase-like, regulatory domain"/>
    <property type="match status" value="1"/>
</dbReference>
<dbReference type="PANTHER" id="PTHR40980">
    <property type="entry name" value="PLUG DOMAIN-CONTAINING PROTEIN"/>
    <property type="match status" value="1"/>
</dbReference>